<name>A0A5J4WEE6_9EUKA</name>
<evidence type="ECO:0000313" key="1">
    <source>
        <dbReference type="EMBL" id="KAA6393062.1"/>
    </source>
</evidence>
<evidence type="ECO:0000313" key="3">
    <source>
        <dbReference type="Proteomes" id="UP000324800"/>
    </source>
</evidence>
<protein>
    <submittedName>
        <fullName evidence="2">Uncharacterized protein</fullName>
    </submittedName>
</protein>
<sequence>MPIPISSAQGKKELAILMKAVLTTQLNRTSAEREPKAISILKKMKEMQVNTYYFLSLCNQAIQFIRCHHILLNKI</sequence>
<organism evidence="2 3">
    <name type="scientific">Streblomastix strix</name>
    <dbReference type="NCBI Taxonomy" id="222440"/>
    <lineage>
        <taxon>Eukaryota</taxon>
        <taxon>Metamonada</taxon>
        <taxon>Preaxostyla</taxon>
        <taxon>Oxymonadida</taxon>
        <taxon>Streblomastigidae</taxon>
        <taxon>Streblomastix</taxon>
    </lineage>
</organism>
<reference evidence="2 3" key="1">
    <citation type="submission" date="2019-03" db="EMBL/GenBank/DDBJ databases">
        <title>Single cell metagenomics reveals metabolic interactions within the superorganism composed of flagellate Streblomastix strix and complex community of Bacteroidetes bacteria on its surface.</title>
        <authorList>
            <person name="Treitli S.C."/>
            <person name="Kolisko M."/>
            <person name="Husnik F."/>
            <person name="Keeling P."/>
            <person name="Hampl V."/>
        </authorList>
    </citation>
    <scope>NUCLEOTIDE SEQUENCE [LARGE SCALE GENOMIC DNA]</scope>
    <source>
        <strain evidence="2">ST1C</strain>
    </source>
</reference>
<dbReference type="EMBL" id="SNRW01002352">
    <property type="protein sequence ID" value="KAA6393063.1"/>
    <property type="molecule type" value="Genomic_DNA"/>
</dbReference>
<evidence type="ECO:0000313" key="2">
    <source>
        <dbReference type="EMBL" id="KAA6393063.1"/>
    </source>
</evidence>
<comment type="caution">
    <text evidence="2">The sequence shown here is derived from an EMBL/GenBank/DDBJ whole genome shotgun (WGS) entry which is preliminary data.</text>
</comment>
<accession>A0A5J4WEE6</accession>
<dbReference type="Proteomes" id="UP000324800">
    <property type="component" value="Unassembled WGS sequence"/>
</dbReference>
<proteinExistence type="predicted"/>
<dbReference type="EMBL" id="SNRW01002352">
    <property type="protein sequence ID" value="KAA6393062.1"/>
    <property type="molecule type" value="Genomic_DNA"/>
</dbReference>
<dbReference type="AlphaFoldDB" id="A0A5J4WEE6"/>
<gene>
    <name evidence="1" type="ORF">EZS28_011410</name>
    <name evidence="2" type="ORF">EZS28_011411</name>
</gene>